<organism evidence="2 3">
    <name type="scientific">Thalictrum thalictroides</name>
    <name type="common">Rue-anemone</name>
    <name type="synonym">Anemone thalictroides</name>
    <dbReference type="NCBI Taxonomy" id="46969"/>
    <lineage>
        <taxon>Eukaryota</taxon>
        <taxon>Viridiplantae</taxon>
        <taxon>Streptophyta</taxon>
        <taxon>Embryophyta</taxon>
        <taxon>Tracheophyta</taxon>
        <taxon>Spermatophyta</taxon>
        <taxon>Magnoliopsida</taxon>
        <taxon>Ranunculales</taxon>
        <taxon>Ranunculaceae</taxon>
        <taxon>Thalictroideae</taxon>
        <taxon>Thalictrum</taxon>
    </lineage>
</organism>
<comment type="caution">
    <text evidence="2">The sequence shown here is derived from an EMBL/GenBank/DDBJ whole genome shotgun (WGS) entry which is preliminary data.</text>
</comment>
<gene>
    <name evidence="2" type="ORF">FRX31_033023</name>
</gene>
<protein>
    <recommendedName>
        <fullName evidence="1">C2H2-type domain-containing protein</fullName>
    </recommendedName>
</protein>
<dbReference type="PROSITE" id="PS00028">
    <property type="entry name" value="ZINC_FINGER_C2H2_1"/>
    <property type="match status" value="1"/>
</dbReference>
<dbReference type="EMBL" id="JABWDY010041452">
    <property type="protein sequence ID" value="KAF5177390.1"/>
    <property type="molecule type" value="Genomic_DNA"/>
</dbReference>
<evidence type="ECO:0000313" key="2">
    <source>
        <dbReference type="EMBL" id="KAF5177390.1"/>
    </source>
</evidence>
<sequence>MNTIECPVCLNTFNSVSRFVNHWQAMHDFLIHFEAVEVGPPSPPPPPTFGCREEGYNASFSTQE</sequence>
<dbReference type="Proteomes" id="UP000554482">
    <property type="component" value="Unassembled WGS sequence"/>
</dbReference>
<evidence type="ECO:0000313" key="3">
    <source>
        <dbReference type="Proteomes" id="UP000554482"/>
    </source>
</evidence>
<proteinExistence type="predicted"/>
<evidence type="ECO:0000259" key="1">
    <source>
        <dbReference type="PROSITE" id="PS00028"/>
    </source>
</evidence>
<keyword evidence="3" id="KW-1185">Reference proteome</keyword>
<name>A0A7J6UZA3_THATH</name>
<feature type="domain" description="C2H2-type" evidence="1">
    <location>
        <begin position="6"/>
        <end position="27"/>
    </location>
</feature>
<dbReference type="AlphaFoldDB" id="A0A7J6UZA3"/>
<dbReference type="InterPro" id="IPR013087">
    <property type="entry name" value="Znf_C2H2_type"/>
</dbReference>
<reference evidence="2 3" key="1">
    <citation type="submission" date="2020-06" db="EMBL/GenBank/DDBJ databases">
        <title>Transcriptomic and genomic resources for Thalictrum thalictroides and T. hernandezii: Facilitating candidate gene discovery in an emerging model plant lineage.</title>
        <authorList>
            <person name="Arias T."/>
            <person name="Riano-Pachon D.M."/>
            <person name="Di Stilio V.S."/>
        </authorList>
    </citation>
    <scope>NUCLEOTIDE SEQUENCE [LARGE SCALE GENOMIC DNA]</scope>
    <source>
        <strain evidence="3">cv. WT478/WT964</strain>
        <tissue evidence="2">Leaves</tissue>
    </source>
</reference>
<accession>A0A7J6UZA3</accession>